<organism evidence="3 4">
    <name type="scientific">Crucibulum laeve</name>
    <dbReference type="NCBI Taxonomy" id="68775"/>
    <lineage>
        <taxon>Eukaryota</taxon>
        <taxon>Fungi</taxon>
        <taxon>Dikarya</taxon>
        <taxon>Basidiomycota</taxon>
        <taxon>Agaricomycotina</taxon>
        <taxon>Agaricomycetes</taxon>
        <taxon>Agaricomycetidae</taxon>
        <taxon>Agaricales</taxon>
        <taxon>Agaricineae</taxon>
        <taxon>Nidulariaceae</taxon>
        <taxon>Crucibulum</taxon>
    </lineage>
</organism>
<dbReference type="PANTHER" id="PTHR40465:SF1">
    <property type="entry name" value="DUF6534 DOMAIN-CONTAINING PROTEIN"/>
    <property type="match status" value="1"/>
</dbReference>
<gene>
    <name evidence="3" type="ORF">BDQ12DRAFT_668460</name>
</gene>
<feature type="transmembrane region" description="Helical" evidence="1">
    <location>
        <begin position="90"/>
        <end position="108"/>
    </location>
</feature>
<dbReference type="InterPro" id="IPR045339">
    <property type="entry name" value="DUF6534"/>
</dbReference>
<proteinExistence type="predicted"/>
<dbReference type="OrthoDB" id="3223377at2759"/>
<reference evidence="3 4" key="1">
    <citation type="journal article" date="2019" name="Nat. Ecol. Evol.">
        <title>Megaphylogeny resolves global patterns of mushroom evolution.</title>
        <authorList>
            <person name="Varga T."/>
            <person name="Krizsan K."/>
            <person name="Foldi C."/>
            <person name="Dima B."/>
            <person name="Sanchez-Garcia M."/>
            <person name="Sanchez-Ramirez S."/>
            <person name="Szollosi G.J."/>
            <person name="Szarkandi J.G."/>
            <person name="Papp V."/>
            <person name="Albert L."/>
            <person name="Andreopoulos W."/>
            <person name="Angelini C."/>
            <person name="Antonin V."/>
            <person name="Barry K.W."/>
            <person name="Bougher N.L."/>
            <person name="Buchanan P."/>
            <person name="Buyck B."/>
            <person name="Bense V."/>
            <person name="Catcheside P."/>
            <person name="Chovatia M."/>
            <person name="Cooper J."/>
            <person name="Damon W."/>
            <person name="Desjardin D."/>
            <person name="Finy P."/>
            <person name="Geml J."/>
            <person name="Haridas S."/>
            <person name="Hughes K."/>
            <person name="Justo A."/>
            <person name="Karasinski D."/>
            <person name="Kautmanova I."/>
            <person name="Kiss B."/>
            <person name="Kocsube S."/>
            <person name="Kotiranta H."/>
            <person name="LaButti K.M."/>
            <person name="Lechner B.E."/>
            <person name="Liimatainen K."/>
            <person name="Lipzen A."/>
            <person name="Lukacs Z."/>
            <person name="Mihaltcheva S."/>
            <person name="Morgado L.N."/>
            <person name="Niskanen T."/>
            <person name="Noordeloos M.E."/>
            <person name="Ohm R.A."/>
            <person name="Ortiz-Santana B."/>
            <person name="Ovrebo C."/>
            <person name="Racz N."/>
            <person name="Riley R."/>
            <person name="Savchenko A."/>
            <person name="Shiryaev A."/>
            <person name="Soop K."/>
            <person name="Spirin V."/>
            <person name="Szebenyi C."/>
            <person name="Tomsovsky M."/>
            <person name="Tulloss R.E."/>
            <person name="Uehling J."/>
            <person name="Grigoriev I.V."/>
            <person name="Vagvolgyi C."/>
            <person name="Papp T."/>
            <person name="Martin F.M."/>
            <person name="Miettinen O."/>
            <person name="Hibbett D.S."/>
            <person name="Nagy L.G."/>
        </authorList>
    </citation>
    <scope>NUCLEOTIDE SEQUENCE [LARGE SCALE GENOMIC DNA]</scope>
    <source>
        <strain evidence="3 4">CBS 166.37</strain>
    </source>
</reference>
<keyword evidence="4" id="KW-1185">Reference proteome</keyword>
<sequence length="327" mass="36559">MASLFVEVCLVQLSPLRMPYRPTIGRDRWFIKALGKVFIVKWSPCLYVVVVGEIIQLVLMTHTIYTAMVLGYGTFQYLLQTPWSSPSAPAINGIISMLIQIFFAWRIWVLKNDKVGYIITGIIIAIAMLQCSSSIAVTVKYIQIGRVPSRFAELTMPSTLWLSGSLVCDTLISVVMVYLLKQSKKKAPFKASETMVNTLIVITIETGAITAVFALLEMIFFLKNPENFLHICFLYILGRLFSNVLLAVLNGRDRIRHSGQINRFTAHGNTPQDQDISFSTFYTSQNSQSKGTTLPLHEINVVTVTETRADDISGRGSSEGSHVLSEY</sequence>
<feature type="transmembrane region" description="Helical" evidence="1">
    <location>
        <begin position="45"/>
        <end position="70"/>
    </location>
</feature>
<dbReference type="Pfam" id="PF20152">
    <property type="entry name" value="DUF6534"/>
    <property type="match status" value="1"/>
</dbReference>
<feature type="transmembrane region" description="Helical" evidence="1">
    <location>
        <begin position="159"/>
        <end position="179"/>
    </location>
</feature>
<dbReference type="PANTHER" id="PTHR40465">
    <property type="entry name" value="CHROMOSOME 1, WHOLE GENOME SHOTGUN SEQUENCE"/>
    <property type="match status" value="1"/>
</dbReference>
<evidence type="ECO:0000259" key="2">
    <source>
        <dbReference type="Pfam" id="PF20152"/>
    </source>
</evidence>
<dbReference type="AlphaFoldDB" id="A0A5C3LRQ5"/>
<feature type="domain" description="DUF6534" evidence="2">
    <location>
        <begin position="165"/>
        <end position="253"/>
    </location>
</feature>
<keyword evidence="1" id="KW-0472">Membrane</keyword>
<evidence type="ECO:0000256" key="1">
    <source>
        <dbReference type="SAM" id="Phobius"/>
    </source>
</evidence>
<feature type="transmembrane region" description="Helical" evidence="1">
    <location>
        <begin position="115"/>
        <end position="139"/>
    </location>
</feature>
<feature type="transmembrane region" description="Helical" evidence="1">
    <location>
        <begin position="228"/>
        <end position="249"/>
    </location>
</feature>
<protein>
    <recommendedName>
        <fullName evidence="2">DUF6534 domain-containing protein</fullName>
    </recommendedName>
</protein>
<keyword evidence="1" id="KW-1133">Transmembrane helix</keyword>
<evidence type="ECO:0000313" key="4">
    <source>
        <dbReference type="Proteomes" id="UP000308652"/>
    </source>
</evidence>
<dbReference type="EMBL" id="ML213620">
    <property type="protein sequence ID" value="TFK35590.1"/>
    <property type="molecule type" value="Genomic_DNA"/>
</dbReference>
<accession>A0A5C3LRQ5</accession>
<keyword evidence="1" id="KW-0812">Transmembrane</keyword>
<name>A0A5C3LRQ5_9AGAR</name>
<dbReference type="Proteomes" id="UP000308652">
    <property type="component" value="Unassembled WGS sequence"/>
</dbReference>
<evidence type="ECO:0000313" key="3">
    <source>
        <dbReference type="EMBL" id="TFK35590.1"/>
    </source>
</evidence>
<feature type="transmembrane region" description="Helical" evidence="1">
    <location>
        <begin position="199"/>
        <end position="222"/>
    </location>
</feature>